<gene>
    <name evidence="1" type="ORF">R3W88_031691</name>
</gene>
<reference evidence="1 2" key="1">
    <citation type="submission" date="2023-10" db="EMBL/GenBank/DDBJ databases">
        <title>Genome-Wide Identification Analysis in wild type Solanum Pinnatisectum Reveals Some Genes Defensing Phytophthora Infestans.</title>
        <authorList>
            <person name="Sun C."/>
        </authorList>
    </citation>
    <scope>NUCLEOTIDE SEQUENCE [LARGE SCALE GENOMIC DNA]</scope>
    <source>
        <strain evidence="1">LQN</strain>
        <tissue evidence="1">Leaf</tissue>
    </source>
</reference>
<sequence>MERVVDPKLSPHKLAYRNLLTVVFKAFNVPLGEGPNLKPCVLIWLRLMGKVIRLKEQLLQQQLKSNAQVDRVL</sequence>
<comment type="caution">
    <text evidence="1">The sequence shown here is derived from an EMBL/GenBank/DDBJ whole genome shotgun (WGS) entry which is preliminary data.</text>
</comment>
<proteinExistence type="predicted"/>
<dbReference type="Proteomes" id="UP001311915">
    <property type="component" value="Unassembled WGS sequence"/>
</dbReference>
<keyword evidence="2" id="KW-1185">Reference proteome</keyword>
<evidence type="ECO:0008006" key="3">
    <source>
        <dbReference type="Google" id="ProtNLM"/>
    </source>
</evidence>
<evidence type="ECO:0000313" key="2">
    <source>
        <dbReference type="Proteomes" id="UP001311915"/>
    </source>
</evidence>
<organism evidence="1 2">
    <name type="scientific">Solanum pinnatisectum</name>
    <name type="common">tansyleaf nightshade</name>
    <dbReference type="NCBI Taxonomy" id="50273"/>
    <lineage>
        <taxon>Eukaryota</taxon>
        <taxon>Viridiplantae</taxon>
        <taxon>Streptophyta</taxon>
        <taxon>Embryophyta</taxon>
        <taxon>Tracheophyta</taxon>
        <taxon>Spermatophyta</taxon>
        <taxon>Magnoliopsida</taxon>
        <taxon>eudicotyledons</taxon>
        <taxon>Gunneridae</taxon>
        <taxon>Pentapetalae</taxon>
        <taxon>asterids</taxon>
        <taxon>lamiids</taxon>
        <taxon>Solanales</taxon>
        <taxon>Solanaceae</taxon>
        <taxon>Solanoideae</taxon>
        <taxon>Solaneae</taxon>
        <taxon>Solanum</taxon>
    </lineage>
</organism>
<protein>
    <recommendedName>
        <fullName evidence="3">Reverse transcriptase</fullName>
    </recommendedName>
</protein>
<accession>A0AAV9LM19</accession>
<dbReference type="AlphaFoldDB" id="A0AAV9LM19"/>
<dbReference type="EMBL" id="JAWPEI010000005">
    <property type="protein sequence ID" value="KAK4726774.1"/>
    <property type="molecule type" value="Genomic_DNA"/>
</dbReference>
<name>A0AAV9LM19_9SOLN</name>
<evidence type="ECO:0000313" key="1">
    <source>
        <dbReference type="EMBL" id="KAK4726774.1"/>
    </source>
</evidence>